<evidence type="ECO:0000256" key="10">
    <source>
        <dbReference type="ARBA" id="ARBA00042508"/>
    </source>
</evidence>
<keyword evidence="3" id="KW-0808">Transferase</keyword>
<proteinExistence type="inferred from homology"/>
<dbReference type="GO" id="GO:0005634">
    <property type="term" value="C:nucleus"/>
    <property type="evidence" value="ECO:0007669"/>
    <property type="project" value="UniProtKB-SubCell"/>
</dbReference>
<comment type="caution">
    <text evidence="14">The sequence shown here is derived from an EMBL/GenBank/DDBJ whole genome shotgun (WGS) entry which is preliminary data.</text>
</comment>
<keyword evidence="4" id="KW-0949">S-adenosyl-L-methionine</keyword>
<dbReference type="InterPro" id="IPR051521">
    <property type="entry name" value="tRNA_Mod/Golgi_Maint"/>
</dbReference>
<keyword evidence="6" id="KW-0539">Nucleus</keyword>
<sequence>MISENENEMKILTNPNSSNSSNLNSSSSNFHAKIIASEDVEIYSYSQMPKIENPDRVLLLFPSSESQTLQNIPRSSFDKLLIVDGTWRQASSMAKINPELKNVRRVIIKSQKTLFWRYQNRDENHLATIEALYYFLKEYYETYEITPEIKSNTNNINNNIDNNANNNVNNNSNNNANNNANNTEEIKEDYFYDGRYDNLLWYFKYFYEFIQETYRKQKGKKHFTSRQRAGYIKYE</sequence>
<evidence type="ECO:0000256" key="5">
    <source>
        <dbReference type="ARBA" id="ARBA00022694"/>
    </source>
</evidence>
<dbReference type="EC" id="2.5.1.25" evidence="2"/>
<feature type="region of interest" description="Disordered" evidence="12">
    <location>
        <begin position="160"/>
        <end position="180"/>
    </location>
</feature>
<dbReference type="PANTHER" id="PTHR15627:SF8">
    <property type="entry name" value="TRNA-URIDINE AMINOCARBOXYPROPYLTRANSFERASE 1"/>
    <property type="match status" value="1"/>
</dbReference>
<dbReference type="SMART" id="SM01144">
    <property type="entry name" value="DTW"/>
    <property type="match status" value="1"/>
</dbReference>
<gene>
    <name evidence="14" type="ORF">DEBURN_LOCUS1626</name>
</gene>
<comment type="similarity">
    <text evidence="8">Belongs to the TDD superfamily. DTWD1 family.</text>
</comment>
<evidence type="ECO:0000256" key="7">
    <source>
        <dbReference type="ARBA" id="ARBA00037050"/>
    </source>
</evidence>
<evidence type="ECO:0000256" key="9">
    <source>
        <dbReference type="ARBA" id="ARBA00039242"/>
    </source>
</evidence>
<reference evidence="14" key="1">
    <citation type="submission" date="2021-06" db="EMBL/GenBank/DDBJ databases">
        <authorList>
            <person name="Kallberg Y."/>
            <person name="Tangrot J."/>
            <person name="Rosling A."/>
        </authorList>
    </citation>
    <scope>NUCLEOTIDE SEQUENCE</scope>
    <source>
        <strain evidence="14">AZ414A</strain>
    </source>
</reference>
<feature type="compositionally biased region" description="Low complexity" evidence="12">
    <location>
        <begin position="14"/>
        <end position="25"/>
    </location>
</feature>
<dbReference type="EMBL" id="CAJVPK010000075">
    <property type="protein sequence ID" value="CAG8443527.1"/>
    <property type="molecule type" value="Genomic_DNA"/>
</dbReference>
<dbReference type="InterPro" id="IPR005636">
    <property type="entry name" value="DTW"/>
</dbReference>
<dbReference type="Proteomes" id="UP000789706">
    <property type="component" value="Unassembled WGS sequence"/>
</dbReference>
<protein>
    <recommendedName>
        <fullName evidence="9">tRNA-uridine aminocarboxypropyltransferase 1</fullName>
        <ecNumber evidence="2">2.5.1.25</ecNumber>
    </recommendedName>
    <alternativeName>
        <fullName evidence="10">DTW domain-containing protein 1</fullName>
    </alternativeName>
</protein>
<keyword evidence="15" id="KW-1185">Reference proteome</keyword>
<evidence type="ECO:0000256" key="3">
    <source>
        <dbReference type="ARBA" id="ARBA00022679"/>
    </source>
</evidence>
<dbReference type="PANTHER" id="PTHR15627">
    <property type="entry name" value="NATURAL KILLER CELL-SPECIFIC ANTIGEN KLIP1"/>
    <property type="match status" value="1"/>
</dbReference>
<comment type="subcellular location">
    <subcellularLocation>
        <location evidence="1">Nucleus</location>
    </subcellularLocation>
</comment>
<evidence type="ECO:0000256" key="1">
    <source>
        <dbReference type="ARBA" id="ARBA00004123"/>
    </source>
</evidence>
<keyword evidence="5" id="KW-0819">tRNA processing</keyword>
<accession>A0A9N8V5X9</accession>
<dbReference type="GO" id="GO:0008033">
    <property type="term" value="P:tRNA processing"/>
    <property type="evidence" value="ECO:0007669"/>
    <property type="project" value="UniProtKB-KW"/>
</dbReference>
<evidence type="ECO:0000313" key="14">
    <source>
        <dbReference type="EMBL" id="CAG8443527.1"/>
    </source>
</evidence>
<comment type="catalytic activity">
    <reaction evidence="11">
        <text>a uridine in tRNA + S-adenosyl-L-methionine = a 3-[(3S)-3-amino-3-carboxypropyl]uridine in tRNA + S-methyl-5'-thioadenosine + H(+)</text>
        <dbReference type="Rhea" id="RHEA:62432"/>
        <dbReference type="Rhea" id="RHEA-COMP:13339"/>
        <dbReference type="Rhea" id="RHEA-COMP:16092"/>
        <dbReference type="ChEBI" id="CHEBI:15378"/>
        <dbReference type="ChEBI" id="CHEBI:17509"/>
        <dbReference type="ChEBI" id="CHEBI:59789"/>
        <dbReference type="ChEBI" id="CHEBI:65315"/>
        <dbReference type="ChEBI" id="CHEBI:82930"/>
        <dbReference type="EC" id="2.5.1.25"/>
    </reaction>
</comment>
<dbReference type="OrthoDB" id="660555at2759"/>
<dbReference type="Pfam" id="PF03942">
    <property type="entry name" value="DTW"/>
    <property type="match status" value="1"/>
</dbReference>
<feature type="region of interest" description="Disordered" evidence="12">
    <location>
        <begin position="1"/>
        <end position="25"/>
    </location>
</feature>
<evidence type="ECO:0000256" key="6">
    <source>
        <dbReference type="ARBA" id="ARBA00023242"/>
    </source>
</evidence>
<evidence type="ECO:0000256" key="8">
    <source>
        <dbReference type="ARBA" id="ARBA00038290"/>
    </source>
</evidence>
<evidence type="ECO:0000313" key="15">
    <source>
        <dbReference type="Proteomes" id="UP000789706"/>
    </source>
</evidence>
<name>A0A9N8V5X9_9GLOM</name>
<dbReference type="GO" id="GO:0016432">
    <property type="term" value="F:tRNA-uridine aminocarboxypropyltransferase activity"/>
    <property type="evidence" value="ECO:0007669"/>
    <property type="project" value="UniProtKB-EC"/>
</dbReference>
<dbReference type="AlphaFoldDB" id="A0A9N8V5X9"/>
<comment type="function">
    <text evidence="7">Catalyzes the formation of 3-(3-amino-3-carboxypropyl)uridine (acp3U) at position 20 in the D-loop of several cytoplasmic tRNAs (acp3U(20)).</text>
</comment>
<evidence type="ECO:0000256" key="4">
    <source>
        <dbReference type="ARBA" id="ARBA00022691"/>
    </source>
</evidence>
<evidence type="ECO:0000256" key="11">
    <source>
        <dbReference type="ARBA" id="ARBA00048718"/>
    </source>
</evidence>
<feature type="domain" description="DTW" evidence="13">
    <location>
        <begin position="1"/>
        <end position="215"/>
    </location>
</feature>
<evidence type="ECO:0000259" key="13">
    <source>
        <dbReference type="SMART" id="SM01144"/>
    </source>
</evidence>
<evidence type="ECO:0000256" key="2">
    <source>
        <dbReference type="ARBA" id="ARBA00012386"/>
    </source>
</evidence>
<organism evidence="14 15">
    <name type="scientific">Diversispora eburnea</name>
    <dbReference type="NCBI Taxonomy" id="1213867"/>
    <lineage>
        <taxon>Eukaryota</taxon>
        <taxon>Fungi</taxon>
        <taxon>Fungi incertae sedis</taxon>
        <taxon>Mucoromycota</taxon>
        <taxon>Glomeromycotina</taxon>
        <taxon>Glomeromycetes</taxon>
        <taxon>Diversisporales</taxon>
        <taxon>Diversisporaceae</taxon>
        <taxon>Diversispora</taxon>
    </lineage>
</organism>
<evidence type="ECO:0000256" key="12">
    <source>
        <dbReference type="SAM" id="MobiDB-lite"/>
    </source>
</evidence>